<dbReference type="AlphaFoldDB" id="A0A9D1MRH6"/>
<evidence type="ECO:0000313" key="2">
    <source>
        <dbReference type="EMBL" id="HIU64953.1"/>
    </source>
</evidence>
<dbReference type="Pfam" id="PF05656">
    <property type="entry name" value="DUF805"/>
    <property type="match status" value="1"/>
</dbReference>
<accession>A0A9D1MRH6</accession>
<reference evidence="2" key="1">
    <citation type="submission" date="2020-10" db="EMBL/GenBank/DDBJ databases">
        <authorList>
            <person name="Gilroy R."/>
        </authorList>
    </citation>
    <scope>NUCLEOTIDE SEQUENCE</scope>
    <source>
        <strain evidence="2">CHK160-1198</strain>
    </source>
</reference>
<keyword evidence="1" id="KW-0472">Membrane</keyword>
<evidence type="ECO:0000256" key="1">
    <source>
        <dbReference type="SAM" id="Phobius"/>
    </source>
</evidence>
<keyword evidence="1" id="KW-0812">Transmembrane</keyword>
<sequence length="115" mass="12926">MNTETTPAPSPINLDIISFSGRIGRKDFLFRWAPLALITLGLSYQVTLVKSFPIIISLYLIIVPFIVIGIGYKMRRLRDTGLAKWAIILAVLLSLFPVLDLLLALYMLIKKSAYD</sequence>
<feature type="transmembrane region" description="Helical" evidence="1">
    <location>
        <begin position="85"/>
        <end position="109"/>
    </location>
</feature>
<gene>
    <name evidence="2" type="ORF">IAB06_07980</name>
</gene>
<dbReference type="GO" id="GO:0016020">
    <property type="term" value="C:membrane"/>
    <property type="evidence" value="ECO:0007669"/>
    <property type="project" value="InterPro"/>
</dbReference>
<name>A0A9D1MRH6_9FIRM</name>
<dbReference type="EMBL" id="DVNI01000134">
    <property type="protein sequence ID" value="HIU64953.1"/>
    <property type="molecule type" value="Genomic_DNA"/>
</dbReference>
<keyword evidence="1" id="KW-1133">Transmembrane helix</keyword>
<dbReference type="InterPro" id="IPR008523">
    <property type="entry name" value="DUF805"/>
</dbReference>
<protein>
    <submittedName>
        <fullName evidence="2">DUF805 domain-containing protein</fullName>
    </submittedName>
</protein>
<organism evidence="2 3">
    <name type="scientific">Candidatus Avacidaminococcus intestinavium</name>
    <dbReference type="NCBI Taxonomy" id="2840684"/>
    <lineage>
        <taxon>Bacteria</taxon>
        <taxon>Bacillati</taxon>
        <taxon>Bacillota</taxon>
        <taxon>Negativicutes</taxon>
        <taxon>Acidaminococcales</taxon>
        <taxon>Acidaminococcaceae</taxon>
        <taxon>Acidaminococcaceae incertae sedis</taxon>
        <taxon>Candidatus Avacidaminococcus</taxon>
    </lineage>
</organism>
<comment type="caution">
    <text evidence="2">The sequence shown here is derived from an EMBL/GenBank/DDBJ whole genome shotgun (WGS) entry which is preliminary data.</text>
</comment>
<feature type="transmembrane region" description="Helical" evidence="1">
    <location>
        <begin position="52"/>
        <end position="73"/>
    </location>
</feature>
<reference evidence="2" key="2">
    <citation type="journal article" date="2021" name="PeerJ">
        <title>Extensive microbial diversity within the chicken gut microbiome revealed by metagenomics and culture.</title>
        <authorList>
            <person name="Gilroy R."/>
            <person name="Ravi A."/>
            <person name="Getino M."/>
            <person name="Pursley I."/>
            <person name="Horton D.L."/>
            <person name="Alikhan N.F."/>
            <person name="Baker D."/>
            <person name="Gharbi K."/>
            <person name="Hall N."/>
            <person name="Watson M."/>
            <person name="Adriaenssens E.M."/>
            <person name="Foster-Nyarko E."/>
            <person name="Jarju S."/>
            <person name="Secka A."/>
            <person name="Antonio M."/>
            <person name="Oren A."/>
            <person name="Chaudhuri R.R."/>
            <person name="La Ragione R."/>
            <person name="Hildebrand F."/>
            <person name="Pallen M.J."/>
        </authorList>
    </citation>
    <scope>NUCLEOTIDE SEQUENCE</scope>
    <source>
        <strain evidence="2">CHK160-1198</strain>
    </source>
</reference>
<evidence type="ECO:0000313" key="3">
    <source>
        <dbReference type="Proteomes" id="UP000824099"/>
    </source>
</evidence>
<feature type="transmembrane region" description="Helical" evidence="1">
    <location>
        <begin position="28"/>
        <end position="46"/>
    </location>
</feature>
<dbReference type="Proteomes" id="UP000824099">
    <property type="component" value="Unassembled WGS sequence"/>
</dbReference>
<proteinExistence type="predicted"/>